<keyword evidence="2 3" id="KW-0539">Nucleus</keyword>
<dbReference type="GO" id="GO:0003746">
    <property type="term" value="F:translation elongation factor activity"/>
    <property type="evidence" value="ECO:0007669"/>
    <property type="project" value="UniProtKB-KW"/>
</dbReference>
<dbReference type="Pfam" id="PF08711">
    <property type="entry name" value="Med26"/>
    <property type="match status" value="1"/>
</dbReference>
<dbReference type="InterPro" id="IPR010684">
    <property type="entry name" value="RNA_pol_II_trans_fac_SIII_A"/>
</dbReference>
<sequence>MDAQESTILKVKSKLDSDSLDVDKILKYLRALDEIVIGFEILKSTGIGKTVNNLRKKGGSIALLSKALVKKWKGLVPVESDSPVKKSSPLNSLKSDFKTEGCNVSTTPPKRSQNTPKKETKGIKHKEKLVDEKSDIQENKAVKKQHKASSTMQLCDLGFVSKAPAHSPRKKLKTKHSTVVPRPPSPTLPSAEEIGISLLPDIQPNYIPQPRHPDYLDDSPRKRKAPSTDIPANLLSSRKSKTQVFSGKRSANRSGVVISLHEICIKILIENIEALFDTGGVPFDILEPVLAKCTPAQLWNLEEYNPYFTEDTGPLWKIHCQRDFKETSTMNHDEWRTLYLEKHEERDKKLKSIDAKIKASQAAKQQVRQVKLAYVHTQAKAPPQVRRKQVKHGTGRGFVIAPPSTIRPARISSTSAMTSSMSSSSSRVPVVSPRKSKKTTALMKKVKQMGKLNRSRANSSIIR</sequence>
<dbReference type="InterPro" id="IPR017923">
    <property type="entry name" value="TFIIS_N"/>
</dbReference>
<dbReference type="SUPFAM" id="SSF47676">
    <property type="entry name" value="Conserved domain common to transcription factors TFIIS, elongin A, CRSP70"/>
    <property type="match status" value="1"/>
</dbReference>
<dbReference type="OrthoDB" id="21513at2759"/>
<proteinExistence type="predicted"/>
<feature type="region of interest" description="Disordered" evidence="4">
    <location>
        <begin position="207"/>
        <end position="232"/>
    </location>
</feature>
<keyword evidence="5" id="KW-0648">Protein biosynthesis</keyword>
<feature type="compositionally biased region" description="Basic and acidic residues" evidence="4">
    <location>
        <begin position="211"/>
        <end position="220"/>
    </location>
</feature>
<evidence type="ECO:0000313" key="5">
    <source>
        <dbReference type="EMBL" id="CAB3978496.1"/>
    </source>
</evidence>
<reference evidence="5" key="1">
    <citation type="submission" date="2020-04" db="EMBL/GenBank/DDBJ databases">
        <authorList>
            <person name="Alioto T."/>
            <person name="Alioto T."/>
            <person name="Gomez Garrido J."/>
        </authorList>
    </citation>
    <scope>NUCLEOTIDE SEQUENCE</scope>
    <source>
        <strain evidence="5">A484AB</strain>
    </source>
</reference>
<dbReference type="Gene3D" id="1.20.930.10">
    <property type="entry name" value="Conserved domain common to transcription factors TFIIS, elongin A, CRSP70"/>
    <property type="match status" value="1"/>
</dbReference>
<dbReference type="EMBL" id="CACRXK020000117">
    <property type="protein sequence ID" value="CAB3978496.1"/>
    <property type="molecule type" value="Genomic_DNA"/>
</dbReference>
<evidence type="ECO:0000256" key="1">
    <source>
        <dbReference type="ARBA" id="ARBA00004123"/>
    </source>
</evidence>
<feature type="region of interest" description="Disordered" evidence="4">
    <location>
        <begin position="79"/>
        <end position="124"/>
    </location>
</feature>
<evidence type="ECO:0000256" key="4">
    <source>
        <dbReference type="SAM" id="MobiDB-lite"/>
    </source>
</evidence>
<name>A0A6S7FRP7_PARCT</name>
<dbReference type="Proteomes" id="UP001152795">
    <property type="component" value="Unassembled WGS sequence"/>
</dbReference>
<dbReference type="InterPro" id="IPR035441">
    <property type="entry name" value="TFIIS/LEDGF_dom_sf"/>
</dbReference>
<dbReference type="GO" id="GO:0070449">
    <property type="term" value="C:elongin complex"/>
    <property type="evidence" value="ECO:0007669"/>
    <property type="project" value="InterPro"/>
</dbReference>
<dbReference type="InterPro" id="IPR051870">
    <property type="entry name" value="Elongin-A_domain"/>
</dbReference>
<dbReference type="PROSITE" id="PS51319">
    <property type="entry name" value="TFIIS_N"/>
    <property type="match status" value="1"/>
</dbReference>
<accession>A0A6S7FRP7</accession>
<protein>
    <submittedName>
        <fullName evidence="5">Transcription elongation factor B polypeptide 3-like</fullName>
    </submittedName>
</protein>
<gene>
    <name evidence="5" type="ORF">PACLA_8A063108</name>
</gene>
<keyword evidence="5" id="KW-0251">Elongation factor</keyword>
<evidence type="ECO:0000313" key="6">
    <source>
        <dbReference type="Proteomes" id="UP001152795"/>
    </source>
</evidence>
<dbReference type="Pfam" id="PF06881">
    <property type="entry name" value="Elongin_A"/>
    <property type="match status" value="1"/>
</dbReference>
<comment type="subcellular location">
    <subcellularLocation>
        <location evidence="1 3">Nucleus</location>
    </subcellularLocation>
</comment>
<feature type="compositionally biased region" description="Basic residues" evidence="4">
    <location>
        <begin position="167"/>
        <end position="176"/>
    </location>
</feature>
<evidence type="ECO:0000256" key="3">
    <source>
        <dbReference type="PROSITE-ProRule" id="PRU00649"/>
    </source>
</evidence>
<organism evidence="5 6">
    <name type="scientific">Paramuricea clavata</name>
    <name type="common">Red gorgonian</name>
    <name type="synonym">Violescent sea-whip</name>
    <dbReference type="NCBI Taxonomy" id="317549"/>
    <lineage>
        <taxon>Eukaryota</taxon>
        <taxon>Metazoa</taxon>
        <taxon>Cnidaria</taxon>
        <taxon>Anthozoa</taxon>
        <taxon>Octocorallia</taxon>
        <taxon>Malacalcyonacea</taxon>
        <taxon>Plexauridae</taxon>
        <taxon>Paramuricea</taxon>
    </lineage>
</organism>
<feature type="region of interest" description="Disordered" evidence="4">
    <location>
        <begin position="414"/>
        <end position="440"/>
    </location>
</feature>
<dbReference type="GO" id="GO:0006368">
    <property type="term" value="P:transcription elongation by RNA polymerase II"/>
    <property type="evidence" value="ECO:0007669"/>
    <property type="project" value="InterPro"/>
</dbReference>
<feature type="compositionally biased region" description="Polar residues" evidence="4">
    <location>
        <begin position="102"/>
        <end position="115"/>
    </location>
</feature>
<dbReference type="CDD" id="cd00183">
    <property type="entry name" value="TFIIS_I"/>
    <property type="match status" value="1"/>
</dbReference>
<dbReference type="SMART" id="SM00509">
    <property type="entry name" value="TFS2N"/>
    <property type="match status" value="1"/>
</dbReference>
<feature type="compositionally biased region" description="Basic residues" evidence="4">
    <location>
        <begin position="385"/>
        <end position="394"/>
    </location>
</feature>
<feature type="region of interest" description="Disordered" evidence="4">
    <location>
        <begin position="163"/>
        <end position="191"/>
    </location>
</feature>
<dbReference type="PANTHER" id="PTHR15141">
    <property type="entry name" value="TRANSCRIPTION ELONGATION FACTOR B POLYPEPTIDE 3"/>
    <property type="match status" value="1"/>
</dbReference>
<keyword evidence="6" id="KW-1185">Reference proteome</keyword>
<dbReference type="InterPro" id="IPR003617">
    <property type="entry name" value="TFIIS/CRSP70_N_sub"/>
</dbReference>
<dbReference type="PANTHER" id="PTHR15141:SF76">
    <property type="entry name" value="TRANSCRIPTION ELONGATION FACTOR B POLYPEPTIDE 3"/>
    <property type="match status" value="1"/>
</dbReference>
<comment type="caution">
    <text evidence="5">The sequence shown here is derived from an EMBL/GenBank/DDBJ whole genome shotgun (WGS) entry which is preliminary data.</text>
</comment>
<feature type="region of interest" description="Disordered" evidence="4">
    <location>
        <begin position="380"/>
        <end position="402"/>
    </location>
</feature>
<feature type="compositionally biased region" description="Low complexity" evidence="4">
    <location>
        <begin position="414"/>
        <end position="433"/>
    </location>
</feature>
<dbReference type="AlphaFoldDB" id="A0A6S7FRP7"/>
<evidence type="ECO:0000256" key="2">
    <source>
        <dbReference type="ARBA" id="ARBA00023242"/>
    </source>
</evidence>
<dbReference type="Gene3D" id="6.10.250.3180">
    <property type="match status" value="1"/>
</dbReference>